<dbReference type="SUPFAM" id="SSF49464">
    <property type="entry name" value="Carboxypeptidase regulatory domain-like"/>
    <property type="match status" value="1"/>
</dbReference>
<keyword evidence="2" id="KW-0378">Hydrolase</keyword>
<feature type="signal peptide" evidence="1">
    <location>
        <begin position="1"/>
        <end position="22"/>
    </location>
</feature>
<dbReference type="OrthoDB" id="9795928at2"/>
<dbReference type="AlphaFoldDB" id="A0A6G1TYL8"/>
<dbReference type="Pfam" id="PF13620">
    <property type="entry name" value="CarboxypepD_reg"/>
    <property type="match status" value="1"/>
</dbReference>
<name>A0A6G1TYL8_9BACT</name>
<proteinExistence type="predicted"/>
<dbReference type="EMBL" id="VZCB01000012">
    <property type="protein sequence ID" value="MQN79621.1"/>
    <property type="molecule type" value="Genomic_DNA"/>
</dbReference>
<organism evidence="2 3">
    <name type="scientific">Segatella copri</name>
    <dbReference type="NCBI Taxonomy" id="165179"/>
    <lineage>
        <taxon>Bacteria</taxon>
        <taxon>Pseudomonadati</taxon>
        <taxon>Bacteroidota</taxon>
        <taxon>Bacteroidia</taxon>
        <taxon>Bacteroidales</taxon>
        <taxon>Prevotellaceae</taxon>
        <taxon>Segatella</taxon>
    </lineage>
</organism>
<evidence type="ECO:0000256" key="1">
    <source>
        <dbReference type="SAM" id="SignalP"/>
    </source>
</evidence>
<keyword evidence="1" id="KW-0732">Signal</keyword>
<keyword evidence="2" id="KW-0645">Protease</keyword>
<dbReference type="RefSeq" id="WP_153121938.1">
    <property type="nucleotide sequence ID" value="NZ_JAPDUV010000001.1"/>
</dbReference>
<sequence length="90" mass="9793">MSLTKHIGMVVLALLIALPLSAQTTLSGMVRDESGKALGNVMVRAYNQHKKLKRYTQTNRQGEFRLATTAHDSISSITLHDEAIQAGTGE</sequence>
<comment type="caution">
    <text evidence="2">The sequence shown here is derived from an EMBL/GenBank/DDBJ whole genome shotgun (WGS) entry which is preliminary data.</text>
</comment>
<feature type="chain" id="PRO_5026213656" evidence="1">
    <location>
        <begin position="23"/>
        <end position="90"/>
    </location>
</feature>
<evidence type="ECO:0000313" key="2">
    <source>
        <dbReference type="EMBL" id="MQN79621.1"/>
    </source>
</evidence>
<dbReference type="GO" id="GO:0004180">
    <property type="term" value="F:carboxypeptidase activity"/>
    <property type="evidence" value="ECO:0007669"/>
    <property type="project" value="UniProtKB-KW"/>
</dbReference>
<evidence type="ECO:0000313" key="3">
    <source>
        <dbReference type="Proteomes" id="UP000480425"/>
    </source>
</evidence>
<keyword evidence="2" id="KW-0121">Carboxypeptidase</keyword>
<reference evidence="2 3" key="1">
    <citation type="submission" date="2019-09" db="EMBL/GenBank/DDBJ databases">
        <title>Distinct polysaccharide growth profiles of human intestinal Prevotella copri isolates.</title>
        <authorList>
            <person name="Fehlner-Peach H."/>
            <person name="Magnabosco C."/>
            <person name="Raghavan V."/>
            <person name="Scher J.U."/>
            <person name="Tett A."/>
            <person name="Cox L.M."/>
            <person name="Gottsegen C."/>
            <person name="Watters A."/>
            <person name="Wiltshire- Gordon J.D."/>
            <person name="Segata N."/>
            <person name="Bonneau R."/>
            <person name="Littman D.R."/>
        </authorList>
    </citation>
    <scope>NUCLEOTIDE SEQUENCE [LARGE SCALE GENOMIC DNA]</scope>
    <source>
        <strain evidence="3">iA622</strain>
    </source>
</reference>
<dbReference type="InterPro" id="IPR008969">
    <property type="entry name" value="CarboxyPept-like_regulatory"/>
</dbReference>
<gene>
    <name evidence="2" type="ORF">F7D73_01300</name>
</gene>
<accession>A0A6G1TYL8</accession>
<protein>
    <submittedName>
        <fullName evidence="2">Carboxypeptidase regulatory-like domain-containing protein</fullName>
    </submittedName>
</protein>
<dbReference type="Proteomes" id="UP000480425">
    <property type="component" value="Unassembled WGS sequence"/>
</dbReference>